<gene>
    <name evidence="6" type="ORF">INT46_004706</name>
</gene>
<evidence type="ECO:0000313" key="6">
    <source>
        <dbReference type="EMBL" id="KAG2211107.1"/>
    </source>
</evidence>
<evidence type="ECO:0000256" key="1">
    <source>
        <dbReference type="ARBA" id="ARBA00022692"/>
    </source>
</evidence>
<comment type="caution">
    <text evidence="6">The sequence shown here is derived from an EMBL/GenBank/DDBJ whole genome shotgun (WGS) entry which is preliminary data.</text>
</comment>
<dbReference type="OrthoDB" id="2262873at2759"/>
<dbReference type="AlphaFoldDB" id="A0A8H7RIX6"/>
<dbReference type="PANTHER" id="PTHR28263:SF1">
    <property type="entry name" value="GOLGI TO ER TRAFFIC PROTEIN 2"/>
    <property type="match status" value="1"/>
</dbReference>
<organism evidence="6 7">
    <name type="scientific">Mucor plumbeus</name>
    <dbReference type="NCBI Taxonomy" id="97098"/>
    <lineage>
        <taxon>Eukaryota</taxon>
        <taxon>Fungi</taxon>
        <taxon>Fungi incertae sedis</taxon>
        <taxon>Mucoromycota</taxon>
        <taxon>Mucoromycotina</taxon>
        <taxon>Mucoromycetes</taxon>
        <taxon>Mucorales</taxon>
        <taxon>Mucorineae</taxon>
        <taxon>Mucoraceae</taxon>
        <taxon>Mucor</taxon>
    </lineage>
</organism>
<dbReference type="EMBL" id="JAEPRC010000071">
    <property type="protein sequence ID" value="KAG2211107.1"/>
    <property type="molecule type" value="Genomic_DNA"/>
</dbReference>
<keyword evidence="2 5" id="KW-1133">Transmembrane helix</keyword>
<feature type="compositionally biased region" description="Basic and acidic residues" evidence="4">
    <location>
        <begin position="75"/>
        <end position="85"/>
    </location>
</feature>
<keyword evidence="3 5" id="KW-0472">Membrane</keyword>
<accession>A0A8H7RIX6</accession>
<evidence type="ECO:0000256" key="5">
    <source>
        <dbReference type="SAM" id="Phobius"/>
    </source>
</evidence>
<sequence length="286" mass="32120">MGDIAEQEKIERRRARRQQRILASAESRLSKITGSQAALRETPSPSPSPSTSTTSITSSINEKNTIAEHYPSPSDPRRQKYEERLTSAISSPSTSSVKRQQQHRPAVQKAIEEEQANALNENGFLGGKIPQLLLANMLRKTSPEPKRSSHPANKYWNLLHFISMVWLGILAIYEEAKAHGLNQVPKLIQNSSVGTDDVTATVHFPVFWYFTVLEITLQFGRNIYHPHLKTPEESSFLNVASQLPQQLQHPAFLIQKYGVMANRIFRDLCIVIFVIGFSSLCLSICA</sequence>
<dbReference type="PANTHER" id="PTHR28263">
    <property type="entry name" value="GOLGI TO ER TRAFFIC PROTEIN 2"/>
    <property type="match status" value="1"/>
</dbReference>
<feature type="compositionally biased region" description="Low complexity" evidence="4">
    <location>
        <begin position="49"/>
        <end position="60"/>
    </location>
</feature>
<feature type="transmembrane region" description="Helical" evidence="5">
    <location>
        <begin position="264"/>
        <end position="285"/>
    </location>
</feature>
<dbReference type="InterPro" id="IPR028143">
    <property type="entry name" value="Get2/sif1"/>
</dbReference>
<dbReference type="GO" id="GO:0006890">
    <property type="term" value="P:retrograde vesicle-mediated transport, Golgi to endoplasmic reticulum"/>
    <property type="evidence" value="ECO:0007669"/>
    <property type="project" value="TreeGrafter"/>
</dbReference>
<proteinExistence type="predicted"/>
<name>A0A8H7RIX6_9FUNG</name>
<evidence type="ECO:0000256" key="4">
    <source>
        <dbReference type="SAM" id="MobiDB-lite"/>
    </source>
</evidence>
<evidence type="ECO:0000256" key="2">
    <source>
        <dbReference type="ARBA" id="ARBA00022989"/>
    </source>
</evidence>
<feature type="compositionally biased region" description="Basic and acidic residues" evidence="4">
    <location>
        <begin position="1"/>
        <end position="11"/>
    </location>
</feature>
<evidence type="ECO:0000313" key="7">
    <source>
        <dbReference type="Proteomes" id="UP000650833"/>
    </source>
</evidence>
<keyword evidence="1 5" id="KW-0812">Transmembrane</keyword>
<reference evidence="6" key="1">
    <citation type="submission" date="2020-12" db="EMBL/GenBank/DDBJ databases">
        <title>Metabolic potential, ecology and presence of endohyphal bacteria is reflected in genomic diversity of Mucoromycotina.</title>
        <authorList>
            <person name="Muszewska A."/>
            <person name="Okrasinska A."/>
            <person name="Steczkiewicz K."/>
            <person name="Drgas O."/>
            <person name="Orlowska M."/>
            <person name="Perlinska-Lenart U."/>
            <person name="Aleksandrzak-Piekarczyk T."/>
            <person name="Szatraj K."/>
            <person name="Zielenkiewicz U."/>
            <person name="Pilsyk S."/>
            <person name="Malc E."/>
            <person name="Mieczkowski P."/>
            <person name="Kruszewska J.S."/>
            <person name="Biernat P."/>
            <person name="Pawlowska J."/>
        </authorList>
    </citation>
    <scope>NUCLEOTIDE SEQUENCE</scope>
    <source>
        <strain evidence="6">CBS 226.32</strain>
    </source>
</reference>
<evidence type="ECO:0000256" key="3">
    <source>
        <dbReference type="ARBA" id="ARBA00023136"/>
    </source>
</evidence>
<feature type="compositionally biased region" description="Low complexity" evidence="4">
    <location>
        <begin position="87"/>
        <end position="96"/>
    </location>
</feature>
<keyword evidence="7" id="KW-1185">Reference proteome</keyword>
<feature type="region of interest" description="Disordered" evidence="4">
    <location>
        <begin position="1"/>
        <end position="104"/>
    </location>
</feature>
<dbReference type="Proteomes" id="UP000650833">
    <property type="component" value="Unassembled WGS sequence"/>
</dbReference>
<protein>
    <submittedName>
        <fullName evidence="6">Uncharacterized protein</fullName>
    </submittedName>
</protein>
<feature type="transmembrane region" description="Helical" evidence="5">
    <location>
        <begin position="155"/>
        <end position="173"/>
    </location>
</feature>